<feature type="compositionally biased region" description="Polar residues" evidence="1">
    <location>
        <begin position="151"/>
        <end position="167"/>
    </location>
</feature>
<dbReference type="InterPro" id="IPR001005">
    <property type="entry name" value="SANT/Myb"/>
</dbReference>
<proteinExistence type="predicted"/>
<dbReference type="AlphaFoldDB" id="A0A6J1BUA6"/>
<feature type="region of interest" description="Disordered" evidence="1">
    <location>
        <begin position="550"/>
        <end position="572"/>
    </location>
</feature>
<dbReference type="CDD" id="cd00167">
    <property type="entry name" value="SANT"/>
    <property type="match status" value="1"/>
</dbReference>
<feature type="region of interest" description="Disordered" evidence="1">
    <location>
        <begin position="148"/>
        <end position="286"/>
    </location>
</feature>
<feature type="region of interest" description="Disordered" evidence="1">
    <location>
        <begin position="331"/>
        <end position="358"/>
    </location>
</feature>
<accession>A0A6J1BUA6</accession>
<gene>
    <name evidence="3" type="primary">LOC111005607</name>
</gene>
<dbReference type="PANTHER" id="PTHR14000">
    <property type="entry name" value="FINGER CCCH DOMAIN PROTEIN, PUTATIVE (DUF3755)-RELATED"/>
    <property type="match status" value="1"/>
</dbReference>
<dbReference type="PANTHER" id="PTHR14000:SF17">
    <property type="entry name" value="MYB-LIKE DOMAIN-CONTAINING PROTEIN"/>
    <property type="match status" value="1"/>
</dbReference>
<evidence type="ECO:0000256" key="1">
    <source>
        <dbReference type="SAM" id="MobiDB-lite"/>
    </source>
</evidence>
<dbReference type="Proteomes" id="UP000504603">
    <property type="component" value="Unplaced"/>
</dbReference>
<dbReference type="GeneID" id="111005607"/>
<organism evidence="2 3">
    <name type="scientific">Momordica charantia</name>
    <name type="common">Bitter gourd</name>
    <name type="synonym">Balsam pear</name>
    <dbReference type="NCBI Taxonomy" id="3673"/>
    <lineage>
        <taxon>Eukaryota</taxon>
        <taxon>Viridiplantae</taxon>
        <taxon>Streptophyta</taxon>
        <taxon>Embryophyta</taxon>
        <taxon>Tracheophyta</taxon>
        <taxon>Spermatophyta</taxon>
        <taxon>Magnoliopsida</taxon>
        <taxon>eudicotyledons</taxon>
        <taxon>Gunneridae</taxon>
        <taxon>Pentapetalae</taxon>
        <taxon>rosids</taxon>
        <taxon>fabids</taxon>
        <taxon>Cucurbitales</taxon>
        <taxon>Cucurbitaceae</taxon>
        <taxon>Momordiceae</taxon>
        <taxon>Momordica</taxon>
    </lineage>
</organism>
<feature type="compositionally biased region" description="Low complexity" evidence="1">
    <location>
        <begin position="94"/>
        <end position="110"/>
    </location>
</feature>
<protein>
    <submittedName>
        <fullName evidence="3">Uncharacterized protein LOC111005607</fullName>
    </submittedName>
</protein>
<sequence length="572" mass="63242">MPSTNSITSSVEIKTLRRSPRFCTLTAPPGQEQFPPTRRSLRFLQKNDISAPTLPEVRRSHSAIRQVHSSHACVRPLQNVSLKTPKSVLANTTNKSSKSGVVSSKNEGSNTGSKKSAAFENGFEGIRIPRRSPRLSCAPKIENALEGRNAKVSNSSSITSGARSSDLSSPSPGVRRSPRLNNGVGEHQSTGKSRMFSCQQDALERCGRDRGKKSSGSDKKKGLLHVKNIDTSVSSSGKNVAEGERRKGNSADPEANVAKSGGTQVVDGEMKKKSVARRKRKREEDVVGIRQGWTEEQEAALHRAYYAAKPTPKFWKKVSKLVPGKSAQDCFDKVHSNHMTPPQPRPRSRARSTKSSQIELLSPSEGKLLNLDGAKARKSSRKNQKSHNAQKTVRFLLEKNYQGALSCEADFFSLLEPNINLSHQSPQPSKELCSTKGLLGNQEFLHERSLPNHKKPRSRFSSSVETVVVSPPVLKQVKNRSLHEKYIDQLHYREAKRKSVSRCVENCTFEEKVLKEGHAARTNDLRAAKNALISDARNAIHQLQDLHASSTSELDFDDGNDCSDNIDYESER</sequence>
<dbReference type="SUPFAM" id="SSF46689">
    <property type="entry name" value="Homeodomain-like"/>
    <property type="match status" value="1"/>
</dbReference>
<keyword evidence="2" id="KW-1185">Reference proteome</keyword>
<dbReference type="Gene3D" id="1.10.10.60">
    <property type="entry name" value="Homeodomain-like"/>
    <property type="match status" value="1"/>
</dbReference>
<feature type="compositionally biased region" description="Polar residues" evidence="1">
    <location>
        <begin position="229"/>
        <end position="238"/>
    </location>
</feature>
<evidence type="ECO:0000313" key="3">
    <source>
        <dbReference type="RefSeq" id="XP_022132864.1"/>
    </source>
</evidence>
<name>A0A6J1BUA6_MOMCH</name>
<dbReference type="KEGG" id="mcha:111005607"/>
<evidence type="ECO:0000313" key="2">
    <source>
        <dbReference type="Proteomes" id="UP000504603"/>
    </source>
</evidence>
<feature type="compositionally biased region" description="Polar residues" evidence="1">
    <location>
        <begin position="187"/>
        <end position="200"/>
    </location>
</feature>
<dbReference type="OrthoDB" id="552191at2759"/>
<reference evidence="3" key="1">
    <citation type="submission" date="2025-08" db="UniProtKB">
        <authorList>
            <consortium name="RefSeq"/>
        </authorList>
    </citation>
    <scope>IDENTIFICATION</scope>
    <source>
        <strain evidence="3">OHB3-1</strain>
    </source>
</reference>
<dbReference type="RefSeq" id="XP_022132864.1">
    <property type="nucleotide sequence ID" value="XM_022277172.1"/>
</dbReference>
<feature type="region of interest" description="Disordered" evidence="1">
    <location>
        <begin position="85"/>
        <end position="117"/>
    </location>
</feature>
<feature type="compositionally biased region" description="Acidic residues" evidence="1">
    <location>
        <begin position="554"/>
        <end position="572"/>
    </location>
</feature>
<dbReference type="InterPro" id="IPR009057">
    <property type="entry name" value="Homeodomain-like_sf"/>
</dbReference>